<dbReference type="OrthoDB" id="2020436at2759"/>
<name>A0A0J9XJ04_GEOCN</name>
<dbReference type="NCBIfam" id="TIGR00018">
    <property type="entry name" value="panC"/>
    <property type="match status" value="1"/>
</dbReference>
<dbReference type="EMBL" id="CCBN010000018">
    <property type="protein sequence ID" value="CDO56974.1"/>
    <property type="molecule type" value="Genomic_DNA"/>
</dbReference>
<dbReference type="SUPFAM" id="SSF52374">
    <property type="entry name" value="Nucleotidylyl transferase"/>
    <property type="match status" value="1"/>
</dbReference>
<dbReference type="NCBIfam" id="TIGR00125">
    <property type="entry name" value="cyt_tran_rel"/>
    <property type="match status" value="1"/>
</dbReference>
<dbReference type="InterPro" id="IPR004821">
    <property type="entry name" value="Cyt_trans-like"/>
</dbReference>
<keyword evidence="13" id="KW-1185">Reference proteome</keyword>
<protein>
    <recommendedName>
        <fullName evidence="4">Pantoate--beta-alanine ligase</fullName>
        <ecNumber evidence="3">6.3.2.1</ecNumber>
    </recommendedName>
    <alternativeName>
        <fullName evidence="10">Pantoate-activating enzyme</fullName>
    </alternativeName>
    <alternativeName>
        <fullName evidence="9">Pantothenate synthetase</fullName>
    </alternativeName>
</protein>
<keyword evidence="5" id="KW-0436">Ligase</keyword>
<dbReference type="InterPro" id="IPR003721">
    <property type="entry name" value="Pantoate_ligase"/>
</dbReference>
<dbReference type="InterPro" id="IPR014729">
    <property type="entry name" value="Rossmann-like_a/b/a_fold"/>
</dbReference>
<dbReference type="Gene3D" id="3.40.50.620">
    <property type="entry name" value="HUPs"/>
    <property type="match status" value="1"/>
</dbReference>
<evidence type="ECO:0000256" key="2">
    <source>
        <dbReference type="ARBA" id="ARBA00009256"/>
    </source>
</evidence>
<keyword evidence="6" id="KW-0566">Pantothenate biosynthesis</keyword>
<comment type="similarity">
    <text evidence="2">Belongs to the pantothenate synthetase family.</text>
</comment>
<evidence type="ECO:0000256" key="9">
    <source>
        <dbReference type="ARBA" id="ARBA00029902"/>
    </source>
</evidence>
<evidence type="ECO:0000313" key="12">
    <source>
        <dbReference type="EMBL" id="CDO56974.1"/>
    </source>
</evidence>
<dbReference type="Proteomes" id="UP000242525">
    <property type="component" value="Unassembled WGS sequence"/>
</dbReference>
<keyword evidence="8" id="KW-0067">ATP-binding</keyword>
<dbReference type="GO" id="GO:0005524">
    <property type="term" value="F:ATP binding"/>
    <property type="evidence" value="ECO:0007669"/>
    <property type="project" value="UniProtKB-KW"/>
</dbReference>
<evidence type="ECO:0000313" key="13">
    <source>
        <dbReference type="Proteomes" id="UP000242525"/>
    </source>
</evidence>
<evidence type="ECO:0000256" key="3">
    <source>
        <dbReference type="ARBA" id="ARBA00012219"/>
    </source>
</evidence>
<dbReference type="GO" id="GO:0015940">
    <property type="term" value="P:pantothenate biosynthetic process"/>
    <property type="evidence" value="ECO:0007669"/>
    <property type="project" value="UniProtKB-UniPathway"/>
</dbReference>
<dbReference type="HAMAP" id="MF_00158">
    <property type="entry name" value="PanC"/>
    <property type="match status" value="1"/>
</dbReference>
<evidence type="ECO:0000256" key="4">
    <source>
        <dbReference type="ARBA" id="ARBA00015647"/>
    </source>
</evidence>
<evidence type="ECO:0000256" key="10">
    <source>
        <dbReference type="ARBA" id="ARBA00032806"/>
    </source>
</evidence>
<comment type="catalytic activity">
    <reaction evidence="11">
        <text>(R)-pantoate + beta-alanine + ATP = (R)-pantothenate + AMP + diphosphate + H(+)</text>
        <dbReference type="Rhea" id="RHEA:10912"/>
        <dbReference type="ChEBI" id="CHEBI:15378"/>
        <dbReference type="ChEBI" id="CHEBI:15980"/>
        <dbReference type="ChEBI" id="CHEBI:29032"/>
        <dbReference type="ChEBI" id="CHEBI:30616"/>
        <dbReference type="ChEBI" id="CHEBI:33019"/>
        <dbReference type="ChEBI" id="CHEBI:57966"/>
        <dbReference type="ChEBI" id="CHEBI:456215"/>
        <dbReference type="EC" id="6.3.2.1"/>
    </reaction>
</comment>
<dbReference type="PANTHER" id="PTHR21299:SF1">
    <property type="entry name" value="PANTOATE--BETA-ALANINE LIGASE"/>
    <property type="match status" value="1"/>
</dbReference>
<sequence length="355" mass="38996">MLAFYTHTLRIAPRLSAAALARGFRTSAGPTRNYIKVIDTVAGFRQWRAAAVGGATNKTLGFVPTMGSLHAGHLDLIRTALAQNDVTAISIFVNPSQFAPNEDLETYPRDLESDLAQIRSVIDEFNEQKKGRNDIDSKNSSNPVAVFTPSVQEMYPDGISGIQTVVEVVGLSSQLEGSVRPHFFKGVATVVTKLLNVVRPQRVYFGQKDIQQCTVVTRLVRDLLLDTEVVMGPTVREPSGLAMSSRNLYLTDSSRAKARVLHDALTAAETLYRSGVTNRDELITAINREFEPYTLGNSIDDNFQIEVEYVSIADKQQLREVDTIVPGTGAVVSAAIRVPNKQGKQTRIIDNILLH</sequence>
<comment type="caution">
    <text evidence="12">The sequence shown here is derived from an EMBL/GenBank/DDBJ whole genome shotgun (WGS) entry which is preliminary data.</text>
</comment>
<dbReference type="Gene3D" id="3.30.1300.10">
    <property type="entry name" value="Pantoate-beta-alanine ligase, C-terminal domain"/>
    <property type="match status" value="1"/>
</dbReference>
<gene>
    <name evidence="12" type="ORF">BN980_GECA18s00384g</name>
</gene>
<organism evidence="12 13">
    <name type="scientific">Geotrichum candidum</name>
    <name type="common">Oospora lactis</name>
    <name type="synonym">Dipodascus geotrichum</name>
    <dbReference type="NCBI Taxonomy" id="1173061"/>
    <lineage>
        <taxon>Eukaryota</taxon>
        <taxon>Fungi</taxon>
        <taxon>Dikarya</taxon>
        <taxon>Ascomycota</taxon>
        <taxon>Saccharomycotina</taxon>
        <taxon>Dipodascomycetes</taxon>
        <taxon>Dipodascales</taxon>
        <taxon>Dipodascaceae</taxon>
        <taxon>Geotrichum</taxon>
    </lineage>
</organism>
<evidence type="ECO:0000256" key="6">
    <source>
        <dbReference type="ARBA" id="ARBA00022655"/>
    </source>
</evidence>
<evidence type="ECO:0000256" key="8">
    <source>
        <dbReference type="ARBA" id="ARBA00022840"/>
    </source>
</evidence>
<dbReference type="PANTHER" id="PTHR21299">
    <property type="entry name" value="CYTIDYLATE KINASE/PANTOATE-BETA-ALANINE LIGASE"/>
    <property type="match status" value="1"/>
</dbReference>
<dbReference type="AlphaFoldDB" id="A0A0J9XJ04"/>
<dbReference type="CDD" id="cd00560">
    <property type="entry name" value="PanC"/>
    <property type="match status" value="1"/>
</dbReference>
<dbReference type="STRING" id="1173061.A0A0J9XJ04"/>
<evidence type="ECO:0000256" key="7">
    <source>
        <dbReference type="ARBA" id="ARBA00022741"/>
    </source>
</evidence>
<proteinExistence type="inferred from homology"/>
<comment type="pathway">
    <text evidence="1">Cofactor biosynthesis; (R)-pantothenate biosynthesis; (R)-pantothenate from (R)-pantoate and beta-alanine: step 1/1.</text>
</comment>
<keyword evidence="7" id="KW-0547">Nucleotide-binding</keyword>
<dbReference type="UniPathway" id="UPA00028">
    <property type="reaction ID" value="UER00005"/>
</dbReference>
<evidence type="ECO:0000256" key="11">
    <source>
        <dbReference type="ARBA" id="ARBA00048258"/>
    </source>
</evidence>
<accession>A0A0J9XJ04</accession>
<evidence type="ECO:0000256" key="5">
    <source>
        <dbReference type="ARBA" id="ARBA00022598"/>
    </source>
</evidence>
<dbReference type="Pfam" id="PF02569">
    <property type="entry name" value="Pantoate_ligase"/>
    <property type="match status" value="1"/>
</dbReference>
<dbReference type="EC" id="6.3.2.1" evidence="3"/>
<evidence type="ECO:0000256" key="1">
    <source>
        <dbReference type="ARBA" id="ARBA00004990"/>
    </source>
</evidence>
<dbReference type="InterPro" id="IPR042176">
    <property type="entry name" value="Pantoate_ligase_C"/>
</dbReference>
<reference evidence="12" key="1">
    <citation type="submission" date="2014-03" db="EMBL/GenBank/DDBJ databases">
        <authorList>
            <person name="Casaregola S."/>
        </authorList>
    </citation>
    <scope>NUCLEOTIDE SEQUENCE [LARGE SCALE GENOMIC DNA]</scope>
    <source>
        <strain evidence="12">CLIB 918</strain>
    </source>
</reference>
<dbReference type="GO" id="GO:0004592">
    <property type="term" value="F:pantoate-beta-alanine ligase activity"/>
    <property type="evidence" value="ECO:0007669"/>
    <property type="project" value="UniProtKB-EC"/>
</dbReference>